<protein>
    <submittedName>
        <fullName evidence="3">Uncharacterized protein</fullName>
    </submittedName>
</protein>
<feature type="region of interest" description="Disordered" evidence="1">
    <location>
        <begin position="1"/>
        <end position="94"/>
    </location>
</feature>
<dbReference type="Proteomes" id="UP000192251">
    <property type="component" value="Chromosome"/>
</dbReference>
<organism evidence="3 4">
    <name type="scientific">Kitasatospora albolonga</name>
    <dbReference type="NCBI Taxonomy" id="68173"/>
    <lineage>
        <taxon>Bacteria</taxon>
        <taxon>Bacillati</taxon>
        <taxon>Actinomycetota</taxon>
        <taxon>Actinomycetes</taxon>
        <taxon>Kitasatosporales</taxon>
        <taxon>Streptomycetaceae</taxon>
        <taxon>Kitasatospora</taxon>
    </lineage>
</organism>
<keyword evidence="2" id="KW-0812">Transmembrane</keyword>
<dbReference type="AlphaFoldDB" id="A0ABC8BXJ6"/>
<feature type="compositionally biased region" description="Low complexity" evidence="1">
    <location>
        <begin position="34"/>
        <end position="47"/>
    </location>
</feature>
<dbReference type="KEGG" id="kab:B7C62_22870"/>
<accession>A0ABC8BXJ6</accession>
<keyword evidence="2" id="KW-0472">Membrane</keyword>
<gene>
    <name evidence="3" type="ORF">B7C62_22870</name>
</gene>
<proteinExistence type="predicted"/>
<evidence type="ECO:0000256" key="2">
    <source>
        <dbReference type="SAM" id="Phobius"/>
    </source>
</evidence>
<sequence length="205" mass="21178">MSEPNPSAGDAYKWGPPQQQPGHPPTMADGPGYGYPAAGATPAYGYPQPLPESATQPGPGYGYPNPAQPTMPGHHLAVPQGVPGQGGGPQGGVPMLSIGDITVMSDTIVTPSGTLPLKGAVWTATDMSHTEEKIPTHAVVLAIVFAIFCLIGLLFLLMKEKRTVGFIQVTVTSGGRHHATMIPAAGPYTFPAVMGQLNQARSMSA</sequence>
<keyword evidence="4" id="KW-1185">Reference proteome</keyword>
<feature type="transmembrane region" description="Helical" evidence="2">
    <location>
        <begin position="138"/>
        <end position="158"/>
    </location>
</feature>
<keyword evidence="2" id="KW-1133">Transmembrane helix</keyword>
<evidence type="ECO:0000313" key="3">
    <source>
        <dbReference type="EMBL" id="ARF74757.1"/>
    </source>
</evidence>
<name>A0ABC8BXJ6_9ACTN</name>
<dbReference type="EMBL" id="CP020563">
    <property type="protein sequence ID" value="ARF74757.1"/>
    <property type="molecule type" value="Genomic_DNA"/>
</dbReference>
<reference evidence="3 4" key="1">
    <citation type="submission" date="2017-04" db="EMBL/GenBank/DDBJ databases">
        <title>The complete genome sequence of Streptomyces albolongus YIM 101047, the producer of novel bafilomycins and novel odoriferous sesquiterpenoids.</title>
        <authorList>
            <person name="Yin M."/>
            <person name="Jiang Y."/>
        </authorList>
    </citation>
    <scope>NUCLEOTIDE SEQUENCE [LARGE SCALE GENOMIC DNA]</scope>
    <source>
        <strain evidence="3 4">YIM 101047</strain>
    </source>
</reference>
<dbReference type="RefSeq" id="WP_084748814.1">
    <property type="nucleotide sequence ID" value="NZ_CP020563.1"/>
</dbReference>
<evidence type="ECO:0000313" key="4">
    <source>
        <dbReference type="Proteomes" id="UP000192251"/>
    </source>
</evidence>
<evidence type="ECO:0000256" key="1">
    <source>
        <dbReference type="SAM" id="MobiDB-lite"/>
    </source>
</evidence>